<dbReference type="GO" id="GO:0015628">
    <property type="term" value="P:protein secretion by the type II secretion system"/>
    <property type="evidence" value="ECO:0007669"/>
    <property type="project" value="InterPro"/>
</dbReference>
<dbReference type="AlphaFoldDB" id="A0A5B9Q925"/>
<dbReference type="NCBIfam" id="TIGR02532">
    <property type="entry name" value="IV_pilin_GFxxxE"/>
    <property type="match status" value="1"/>
</dbReference>
<evidence type="ECO:0000256" key="7">
    <source>
        <dbReference type="ARBA" id="ARBA00022989"/>
    </source>
</evidence>
<gene>
    <name evidence="13" type="ORF">Pr1d_14820</name>
</gene>
<dbReference type="GO" id="GO:0015627">
    <property type="term" value="C:type II protein secretion system complex"/>
    <property type="evidence" value="ECO:0007669"/>
    <property type="project" value="InterPro"/>
</dbReference>
<dbReference type="InterPro" id="IPR012902">
    <property type="entry name" value="N_methyl_site"/>
</dbReference>
<organism evidence="13 14">
    <name type="scientific">Bythopirellula goksoeyrii</name>
    <dbReference type="NCBI Taxonomy" id="1400387"/>
    <lineage>
        <taxon>Bacteria</taxon>
        <taxon>Pseudomonadati</taxon>
        <taxon>Planctomycetota</taxon>
        <taxon>Planctomycetia</taxon>
        <taxon>Pirellulales</taxon>
        <taxon>Lacipirellulaceae</taxon>
        <taxon>Bythopirellula</taxon>
    </lineage>
</organism>
<evidence type="ECO:0000256" key="10">
    <source>
        <dbReference type="ARBA" id="ARBA00030775"/>
    </source>
</evidence>
<dbReference type="Pfam" id="PF07963">
    <property type="entry name" value="N_methyl"/>
    <property type="match status" value="1"/>
</dbReference>
<evidence type="ECO:0000313" key="14">
    <source>
        <dbReference type="Proteomes" id="UP000323917"/>
    </source>
</evidence>
<evidence type="ECO:0000256" key="8">
    <source>
        <dbReference type="ARBA" id="ARBA00023136"/>
    </source>
</evidence>
<dbReference type="Proteomes" id="UP000323917">
    <property type="component" value="Chromosome"/>
</dbReference>
<evidence type="ECO:0000256" key="4">
    <source>
        <dbReference type="ARBA" id="ARBA00022481"/>
    </source>
</evidence>
<dbReference type="Pfam" id="PF12019">
    <property type="entry name" value="GspH"/>
    <property type="match status" value="1"/>
</dbReference>
<keyword evidence="7 11" id="KW-1133">Transmembrane helix</keyword>
<feature type="domain" description="General secretion pathway GspH" evidence="12">
    <location>
        <begin position="62"/>
        <end position="165"/>
    </location>
</feature>
<sequence length="170" mass="18475">MDSSQAYQLQPMSQPQIPARFVQRSAFSLIEMTIVLLIIGILAGIAIPKFDTALKATRARGAANLVKSDLNYARRLAQQSSSSQSVSFDAIAESYALVGVNDIDRRNQFYVVNLSDSKYDSQIDTVDFAGTSNVKFDIHGRPDNPGTIVISSGSTTETIQVNSEGQVLIQ</sequence>
<dbReference type="SUPFAM" id="SSF54523">
    <property type="entry name" value="Pili subunits"/>
    <property type="match status" value="1"/>
</dbReference>
<evidence type="ECO:0000256" key="3">
    <source>
        <dbReference type="ARBA" id="ARBA00022475"/>
    </source>
</evidence>
<keyword evidence="5" id="KW-0997">Cell inner membrane</keyword>
<proteinExistence type="inferred from homology"/>
<dbReference type="KEGG" id="bgok:Pr1d_14820"/>
<keyword evidence="8 11" id="KW-0472">Membrane</keyword>
<evidence type="ECO:0000313" key="13">
    <source>
        <dbReference type="EMBL" id="QEG34209.1"/>
    </source>
</evidence>
<evidence type="ECO:0000256" key="6">
    <source>
        <dbReference type="ARBA" id="ARBA00022692"/>
    </source>
</evidence>
<evidence type="ECO:0000259" key="12">
    <source>
        <dbReference type="Pfam" id="PF12019"/>
    </source>
</evidence>
<dbReference type="GO" id="GO:0005886">
    <property type="term" value="C:plasma membrane"/>
    <property type="evidence" value="ECO:0007669"/>
    <property type="project" value="UniProtKB-SubCell"/>
</dbReference>
<keyword evidence="4" id="KW-0488">Methylation</keyword>
<dbReference type="EMBL" id="CP042913">
    <property type="protein sequence ID" value="QEG34209.1"/>
    <property type="molecule type" value="Genomic_DNA"/>
</dbReference>
<evidence type="ECO:0000256" key="2">
    <source>
        <dbReference type="ARBA" id="ARBA00021549"/>
    </source>
</evidence>
<comment type="similarity">
    <text evidence="9">Belongs to the GSP H family.</text>
</comment>
<protein>
    <recommendedName>
        <fullName evidence="2">Type II secretion system protein H</fullName>
    </recommendedName>
    <alternativeName>
        <fullName evidence="10">General secretion pathway protein H</fullName>
    </alternativeName>
</protein>
<keyword evidence="14" id="KW-1185">Reference proteome</keyword>
<evidence type="ECO:0000256" key="11">
    <source>
        <dbReference type="SAM" id="Phobius"/>
    </source>
</evidence>
<feature type="transmembrane region" description="Helical" evidence="11">
    <location>
        <begin position="26"/>
        <end position="48"/>
    </location>
</feature>
<evidence type="ECO:0000256" key="1">
    <source>
        <dbReference type="ARBA" id="ARBA00004377"/>
    </source>
</evidence>
<dbReference type="Gene3D" id="3.30.700.10">
    <property type="entry name" value="Glycoprotein, Type 4 Pilin"/>
    <property type="match status" value="1"/>
</dbReference>
<keyword evidence="3" id="KW-1003">Cell membrane</keyword>
<dbReference type="InterPro" id="IPR022346">
    <property type="entry name" value="T2SS_GspH"/>
</dbReference>
<keyword evidence="6 11" id="KW-0812">Transmembrane</keyword>
<evidence type="ECO:0000256" key="9">
    <source>
        <dbReference type="ARBA" id="ARBA00025772"/>
    </source>
</evidence>
<dbReference type="InterPro" id="IPR045584">
    <property type="entry name" value="Pilin-like"/>
</dbReference>
<name>A0A5B9Q925_9BACT</name>
<comment type="subcellular location">
    <subcellularLocation>
        <location evidence="1">Cell inner membrane</location>
        <topology evidence="1">Single-pass membrane protein</topology>
    </subcellularLocation>
</comment>
<accession>A0A5B9Q925</accession>
<reference evidence="13 14" key="1">
    <citation type="submission" date="2019-08" db="EMBL/GenBank/DDBJ databases">
        <title>Deep-cultivation of Planctomycetes and their phenomic and genomic characterization uncovers novel biology.</title>
        <authorList>
            <person name="Wiegand S."/>
            <person name="Jogler M."/>
            <person name="Boedeker C."/>
            <person name="Pinto D."/>
            <person name="Vollmers J."/>
            <person name="Rivas-Marin E."/>
            <person name="Kohn T."/>
            <person name="Peeters S.H."/>
            <person name="Heuer A."/>
            <person name="Rast P."/>
            <person name="Oberbeckmann S."/>
            <person name="Bunk B."/>
            <person name="Jeske O."/>
            <person name="Meyerdierks A."/>
            <person name="Storesund J.E."/>
            <person name="Kallscheuer N."/>
            <person name="Luecker S."/>
            <person name="Lage O.M."/>
            <person name="Pohl T."/>
            <person name="Merkel B.J."/>
            <person name="Hornburger P."/>
            <person name="Mueller R.-W."/>
            <person name="Bruemmer F."/>
            <person name="Labrenz M."/>
            <person name="Spormann A.M."/>
            <person name="Op den Camp H."/>
            <person name="Overmann J."/>
            <person name="Amann R."/>
            <person name="Jetten M.S.M."/>
            <person name="Mascher T."/>
            <person name="Medema M.H."/>
            <person name="Devos D.P."/>
            <person name="Kaster A.-K."/>
            <person name="Ovreas L."/>
            <person name="Rohde M."/>
            <person name="Galperin M.Y."/>
            <person name="Jogler C."/>
        </authorList>
    </citation>
    <scope>NUCLEOTIDE SEQUENCE [LARGE SCALE GENOMIC DNA]</scope>
    <source>
        <strain evidence="13 14">Pr1d</strain>
    </source>
</reference>
<evidence type="ECO:0000256" key="5">
    <source>
        <dbReference type="ARBA" id="ARBA00022519"/>
    </source>
</evidence>